<dbReference type="InterPro" id="IPR005794">
    <property type="entry name" value="Fmt"/>
</dbReference>
<keyword evidence="5 8" id="KW-0808">Transferase</keyword>
<dbReference type="RefSeq" id="WP_064700872.1">
    <property type="nucleotide sequence ID" value="NZ_BDEO01000017.1"/>
</dbReference>
<keyword evidence="12" id="KW-1185">Reference proteome</keyword>
<evidence type="ECO:0000259" key="9">
    <source>
        <dbReference type="Pfam" id="PF00551"/>
    </source>
</evidence>
<dbReference type="Gene3D" id="3.10.25.10">
    <property type="entry name" value="Formyl transferase, C-terminal domain"/>
    <property type="match status" value="1"/>
</dbReference>
<dbReference type="PANTHER" id="PTHR11138">
    <property type="entry name" value="METHIONYL-TRNA FORMYLTRANSFERASE"/>
    <property type="match status" value="1"/>
</dbReference>
<evidence type="ECO:0000256" key="6">
    <source>
        <dbReference type="ARBA" id="ARBA00022917"/>
    </source>
</evidence>
<comment type="catalytic activity">
    <reaction evidence="7 8">
        <text>L-methionyl-tRNA(fMet) + (6R)-10-formyltetrahydrofolate = N-formyl-L-methionyl-tRNA(fMet) + (6S)-5,6,7,8-tetrahydrofolate + H(+)</text>
        <dbReference type="Rhea" id="RHEA:24380"/>
        <dbReference type="Rhea" id="RHEA-COMP:9952"/>
        <dbReference type="Rhea" id="RHEA-COMP:9953"/>
        <dbReference type="ChEBI" id="CHEBI:15378"/>
        <dbReference type="ChEBI" id="CHEBI:57453"/>
        <dbReference type="ChEBI" id="CHEBI:78530"/>
        <dbReference type="ChEBI" id="CHEBI:78844"/>
        <dbReference type="ChEBI" id="CHEBI:195366"/>
        <dbReference type="EC" id="2.1.2.9"/>
    </reaction>
</comment>
<evidence type="ECO:0000313" key="11">
    <source>
        <dbReference type="EMBL" id="SHK81892.1"/>
    </source>
</evidence>
<evidence type="ECO:0000256" key="2">
    <source>
        <dbReference type="ARBA" id="ARBA00010699"/>
    </source>
</evidence>
<dbReference type="Pfam" id="PF00551">
    <property type="entry name" value="Formyl_trans_N"/>
    <property type="match status" value="1"/>
</dbReference>
<feature type="binding site" evidence="8">
    <location>
        <begin position="113"/>
        <end position="116"/>
    </location>
    <ligand>
        <name>(6S)-5,6,7,8-tetrahydrofolate</name>
        <dbReference type="ChEBI" id="CHEBI:57453"/>
    </ligand>
</feature>
<gene>
    <name evidence="8" type="primary">fmt</name>
    <name evidence="11" type="ORF">SAMN05192556_105227</name>
</gene>
<dbReference type="InterPro" id="IPR037022">
    <property type="entry name" value="Formyl_trans_C_sf"/>
</dbReference>
<comment type="function">
    <text evidence="1 8">Attaches a formyl group to the free amino group of methionyl-tRNA(fMet). The formyl group appears to play a dual role in the initiator identity of N-formylmethionyl-tRNA by promoting its recognition by IF2 and preventing the misappropriation of this tRNA by the elongation apparatus.</text>
</comment>
<dbReference type="InterPro" id="IPR011034">
    <property type="entry name" value="Formyl_transferase-like_C_sf"/>
</dbReference>
<dbReference type="InterPro" id="IPR036477">
    <property type="entry name" value="Formyl_transf_N_sf"/>
</dbReference>
<dbReference type="Proteomes" id="UP000184248">
    <property type="component" value="Unassembled WGS sequence"/>
</dbReference>
<dbReference type="SUPFAM" id="SSF50486">
    <property type="entry name" value="FMT C-terminal domain-like"/>
    <property type="match status" value="1"/>
</dbReference>
<evidence type="ECO:0000259" key="10">
    <source>
        <dbReference type="Pfam" id="PF02911"/>
    </source>
</evidence>
<dbReference type="InterPro" id="IPR001555">
    <property type="entry name" value="GART_AS"/>
</dbReference>
<dbReference type="PROSITE" id="PS00373">
    <property type="entry name" value="GART"/>
    <property type="match status" value="1"/>
</dbReference>
<evidence type="ECO:0000256" key="5">
    <source>
        <dbReference type="ARBA" id="ARBA00022679"/>
    </source>
</evidence>
<dbReference type="FunFam" id="3.40.50.12230:FF:000001">
    <property type="entry name" value="Methionyl-tRNA formyltransferase"/>
    <property type="match status" value="1"/>
</dbReference>
<evidence type="ECO:0000256" key="3">
    <source>
        <dbReference type="ARBA" id="ARBA00012261"/>
    </source>
</evidence>
<dbReference type="AlphaFoldDB" id="A0A1M6VK59"/>
<protein>
    <recommendedName>
        <fullName evidence="4 8">Methionyl-tRNA formyltransferase</fullName>
        <ecNumber evidence="3 8">2.1.2.9</ecNumber>
    </recommendedName>
</protein>
<comment type="similarity">
    <text evidence="2 8">Belongs to the Fmt family.</text>
</comment>
<name>A0A1M6VK59_9GAMM</name>
<dbReference type="EC" id="2.1.2.9" evidence="3 8"/>
<feature type="domain" description="Formyl transferase N-terminal" evidence="9">
    <location>
        <begin position="7"/>
        <end position="184"/>
    </location>
</feature>
<dbReference type="FunFam" id="3.40.50.170:FF:000003">
    <property type="entry name" value="Methionyl-tRNA formyltransferase"/>
    <property type="match status" value="1"/>
</dbReference>
<dbReference type="OrthoDB" id="9802815at2"/>
<reference evidence="12" key="1">
    <citation type="submission" date="2016-11" db="EMBL/GenBank/DDBJ databases">
        <authorList>
            <person name="Varghese N."/>
            <person name="Submissions S."/>
        </authorList>
    </citation>
    <scope>NUCLEOTIDE SEQUENCE [LARGE SCALE GENOMIC DNA]</scope>
    <source>
        <strain evidence="12">ALO Sharm</strain>
    </source>
</reference>
<evidence type="ECO:0000256" key="1">
    <source>
        <dbReference type="ARBA" id="ARBA00002606"/>
    </source>
</evidence>
<organism evidence="11 12">
    <name type="scientific">Halomonas caseinilytica</name>
    <dbReference type="NCBI Taxonomy" id="438744"/>
    <lineage>
        <taxon>Bacteria</taxon>
        <taxon>Pseudomonadati</taxon>
        <taxon>Pseudomonadota</taxon>
        <taxon>Gammaproteobacteria</taxon>
        <taxon>Oceanospirillales</taxon>
        <taxon>Halomonadaceae</taxon>
        <taxon>Halomonas</taxon>
    </lineage>
</organism>
<evidence type="ECO:0000313" key="12">
    <source>
        <dbReference type="Proteomes" id="UP000184248"/>
    </source>
</evidence>
<dbReference type="InterPro" id="IPR044135">
    <property type="entry name" value="Met-tRNA-FMT_C"/>
</dbReference>
<evidence type="ECO:0000256" key="8">
    <source>
        <dbReference type="HAMAP-Rule" id="MF_00182"/>
    </source>
</evidence>
<dbReference type="Gene3D" id="3.40.50.170">
    <property type="entry name" value="Formyl transferase, N-terminal domain"/>
    <property type="match status" value="1"/>
</dbReference>
<dbReference type="CDD" id="cd08704">
    <property type="entry name" value="Met_tRNA_FMT_C"/>
    <property type="match status" value="1"/>
</dbReference>
<dbReference type="InterPro" id="IPR041711">
    <property type="entry name" value="Met-tRNA-FMT_N"/>
</dbReference>
<keyword evidence="6 8" id="KW-0648">Protein biosynthesis</keyword>
<dbReference type="InterPro" id="IPR002376">
    <property type="entry name" value="Formyl_transf_N"/>
</dbReference>
<evidence type="ECO:0000256" key="4">
    <source>
        <dbReference type="ARBA" id="ARBA00016014"/>
    </source>
</evidence>
<dbReference type="GO" id="GO:0004479">
    <property type="term" value="F:methionyl-tRNA formyltransferase activity"/>
    <property type="evidence" value="ECO:0007669"/>
    <property type="project" value="UniProtKB-UniRule"/>
</dbReference>
<accession>A0A1M6VK59</accession>
<feature type="domain" description="Formyl transferase C-terminal" evidence="10">
    <location>
        <begin position="207"/>
        <end position="306"/>
    </location>
</feature>
<dbReference type="PANTHER" id="PTHR11138:SF5">
    <property type="entry name" value="METHIONYL-TRNA FORMYLTRANSFERASE, MITOCHONDRIAL"/>
    <property type="match status" value="1"/>
</dbReference>
<proteinExistence type="inferred from homology"/>
<sequence length="326" mass="34432">MSQSLRVIFAGTPDFAAASLEALLASHHRVVGVYTQPDRAAGRGRKLTASPVKVLAQSHGLPVHQPASLRTPEAQAQLAELDADLMVVVAYGLILPREILDTPRLGCINVHASLLPRWRGAAPIQRAIEAGDTESGVTLMQMDEGLDTGDILLTRRTPIEATTTGGSLHDTLASLGGDALVETLDALAGPGLAPKPQPDDGVTYAAKLSKAEAELDFRESASTLAARVRAFNPWPVAWCSLGNERLRLWLAEPGEPASHEAALAPGTLLEPDKEALRIVCGDGVLRVTRAQLPGGKPLDVPELLRARADRFTVGTRLGTSDGETSA</sequence>
<dbReference type="GO" id="GO:0005829">
    <property type="term" value="C:cytosol"/>
    <property type="evidence" value="ECO:0007669"/>
    <property type="project" value="TreeGrafter"/>
</dbReference>
<dbReference type="EMBL" id="FRAL01000005">
    <property type="protein sequence ID" value="SHK81892.1"/>
    <property type="molecule type" value="Genomic_DNA"/>
</dbReference>
<dbReference type="InterPro" id="IPR005793">
    <property type="entry name" value="Formyl_trans_C"/>
</dbReference>
<dbReference type="CDD" id="cd08646">
    <property type="entry name" value="FMT_core_Met-tRNA-FMT_N"/>
    <property type="match status" value="1"/>
</dbReference>
<evidence type="ECO:0000256" key="7">
    <source>
        <dbReference type="ARBA" id="ARBA00048558"/>
    </source>
</evidence>
<dbReference type="Pfam" id="PF02911">
    <property type="entry name" value="Formyl_trans_C"/>
    <property type="match status" value="1"/>
</dbReference>
<dbReference type="HAMAP" id="MF_00182">
    <property type="entry name" value="Formyl_trans"/>
    <property type="match status" value="1"/>
</dbReference>
<dbReference type="SUPFAM" id="SSF53328">
    <property type="entry name" value="Formyltransferase"/>
    <property type="match status" value="1"/>
</dbReference>
<dbReference type="NCBIfam" id="TIGR00460">
    <property type="entry name" value="fmt"/>
    <property type="match status" value="1"/>
</dbReference>